<feature type="transmembrane region" description="Helical" evidence="1">
    <location>
        <begin position="29"/>
        <end position="47"/>
    </location>
</feature>
<reference evidence="2" key="1">
    <citation type="journal article" date="2021" name="PeerJ">
        <title>Extensive microbial diversity within the chicken gut microbiome revealed by metagenomics and culture.</title>
        <authorList>
            <person name="Gilroy R."/>
            <person name="Ravi A."/>
            <person name="Getino M."/>
            <person name="Pursley I."/>
            <person name="Horton D.L."/>
            <person name="Alikhan N.F."/>
            <person name="Baker D."/>
            <person name="Gharbi K."/>
            <person name="Hall N."/>
            <person name="Watson M."/>
            <person name="Adriaenssens E.M."/>
            <person name="Foster-Nyarko E."/>
            <person name="Jarju S."/>
            <person name="Secka A."/>
            <person name="Antonio M."/>
            <person name="Oren A."/>
            <person name="Chaudhuri R.R."/>
            <person name="La Ragione R."/>
            <person name="Hildebrand F."/>
            <person name="Pallen M.J."/>
        </authorList>
    </citation>
    <scope>NUCLEOTIDE SEQUENCE</scope>
    <source>
        <strain evidence="2">6627</strain>
    </source>
</reference>
<keyword evidence="1" id="KW-1133">Transmembrane helix</keyword>
<dbReference type="EMBL" id="DXFP01000035">
    <property type="protein sequence ID" value="HIX01922.1"/>
    <property type="molecule type" value="Genomic_DNA"/>
</dbReference>
<dbReference type="Proteomes" id="UP000823963">
    <property type="component" value="Unassembled WGS sequence"/>
</dbReference>
<name>A0A9D1UX19_9LACO</name>
<organism evidence="2 3">
    <name type="scientific">Candidatus Ligilactobacillus excrementigallinarum</name>
    <dbReference type="NCBI Taxonomy" id="2838641"/>
    <lineage>
        <taxon>Bacteria</taxon>
        <taxon>Bacillati</taxon>
        <taxon>Bacillota</taxon>
        <taxon>Bacilli</taxon>
        <taxon>Lactobacillales</taxon>
        <taxon>Lactobacillaceae</taxon>
        <taxon>Ligilactobacillus</taxon>
    </lineage>
</organism>
<accession>A0A9D1UX19</accession>
<evidence type="ECO:0000313" key="2">
    <source>
        <dbReference type="EMBL" id="HIX01922.1"/>
    </source>
</evidence>
<reference evidence="2" key="2">
    <citation type="submission" date="2021-04" db="EMBL/GenBank/DDBJ databases">
        <authorList>
            <person name="Gilroy R."/>
        </authorList>
    </citation>
    <scope>NUCLEOTIDE SEQUENCE</scope>
    <source>
        <strain evidence="2">6627</strain>
    </source>
</reference>
<gene>
    <name evidence="2" type="ORF">H9861_04120</name>
</gene>
<keyword evidence="1" id="KW-0812">Transmembrane</keyword>
<evidence type="ECO:0000256" key="1">
    <source>
        <dbReference type="SAM" id="Phobius"/>
    </source>
</evidence>
<dbReference type="AlphaFoldDB" id="A0A9D1UX19"/>
<keyword evidence="1" id="KW-0472">Membrane</keyword>
<sequence>MKKIPLNEDEEIRKEIEERENRLAIWKRIKRIGIIAFLILCIFAFIIDLGDPKFLMMLSVTLFLSSFFKDK</sequence>
<evidence type="ECO:0000313" key="3">
    <source>
        <dbReference type="Proteomes" id="UP000823963"/>
    </source>
</evidence>
<comment type="caution">
    <text evidence="2">The sequence shown here is derived from an EMBL/GenBank/DDBJ whole genome shotgun (WGS) entry which is preliminary data.</text>
</comment>
<proteinExistence type="predicted"/>
<protein>
    <submittedName>
        <fullName evidence="2">Uncharacterized protein</fullName>
    </submittedName>
</protein>